<organism evidence="1 2">
    <name type="scientific">Arthrobotrys musiformis</name>
    <dbReference type="NCBI Taxonomy" id="47236"/>
    <lineage>
        <taxon>Eukaryota</taxon>
        <taxon>Fungi</taxon>
        <taxon>Dikarya</taxon>
        <taxon>Ascomycota</taxon>
        <taxon>Pezizomycotina</taxon>
        <taxon>Orbiliomycetes</taxon>
        <taxon>Orbiliales</taxon>
        <taxon>Orbiliaceae</taxon>
        <taxon>Arthrobotrys</taxon>
    </lineage>
</organism>
<keyword evidence="2" id="KW-1185">Reference proteome</keyword>
<protein>
    <submittedName>
        <fullName evidence="1">Uncharacterized protein</fullName>
    </submittedName>
</protein>
<evidence type="ECO:0000313" key="1">
    <source>
        <dbReference type="EMBL" id="KAK6500400.1"/>
    </source>
</evidence>
<sequence length="105" mass="12203">MRAHRLVACLEARVFDNSERSKSPREVSSANQHLQFPNNNVNTTPFVRLTLPNLQLKAWLLIQYMEILFNILGNKKHPIGWFLLFLEFEVTAGEYVGFLLRMNGK</sequence>
<dbReference type="EMBL" id="JAVHJL010000007">
    <property type="protein sequence ID" value="KAK6500400.1"/>
    <property type="molecule type" value="Genomic_DNA"/>
</dbReference>
<accession>A0AAV9W2R0</accession>
<proteinExistence type="predicted"/>
<evidence type="ECO:0000313" key="2">
    <source>
        <dbReference type="Proteomes" id="UP001370758"/>
    </source>
</evidence>
<reference evidence="1 2" key="1">
    <citation type="submission" date="2023-08" db="EMBL/GenBank/DDBJ databases">
        <authorList>
            <person name="Palmer J.M."/>
        </authorList>
    </citation>
    <scope>NUCLEOTIDE SEQUENCE [LARGE SCALE GENOMIC DNA]</scope>
    <source>
        <strain evidence="1 2">TWF481</strain>
    </source>
</reference>
<dbReference type="Proteomes" id="UP001370758">
    <property type="component" value="Unassembled WGS sequence"/>
</dbReference>
<gene>
    <name evidence="1" type="ORF">TWF481_010744</name>
</gene>
<comment type="caution">
    <text evidence="1">The sequence shown here is derived from an EMBL/GenBank/DDBJ whole genome shotgun (WGS) entry which is preliminary data.</text>
</comment>
<name>A0AAV9W2R0_9PEZI</name>
<dbReference type="AlphaFoldDB" id="A0AAV9W2R0"/>